<dbReference type="InterPro" id="IPR036974">
    <property type="entry name" value="PUA_sf"/>
</dbReference>
<accession>U3T8L2</accession>
<evidence type="ECO:0000259" key="2">
    <source>
        <dbReference type="Pfam" id="PF17833"/>
    </source>
</evidence>
<evidence type="ECO:0000313" key="4">
    <source>
        <dbReference type="Proteomes" id="UP000016887"/>
    </source>
</evidence>
<reference evidence="3 4" key="1">
    <citation type="journal article" date="2013" name="Appl. Environ. Microbiol.">
        <title>Variation of the Virus-Related Elements within Syntenic Genomes of the Hyperthermophilic Archaeon Aeropyrum.</title>
        <authorList>
            <person name="Daifuku T."/>
            <person name="Yoshida T."/>
            <person name="Kitamura T."/>
            <person name="Kawaichi S."/>
            <person name="Inoue T."/>
            <person name="Nomura K."/>
            <person name="Yoshida Y."/>
            <person name="Kuno S."/>
            <person name="Sako Y."/>
        </authorList>
    </citation>
    <scope>NUCLEOTIDE SEQUENCE [LARGE SCALE GENOMIC DNA]</scope>
    <source>
        <strain evidence="3 4">SY1</strain>
    </source>
</reference>
<dbReference type="EMBL" id="AP012489">
    <property type="protein sequence ID" value="BAN89867.1"/>
    <property type="molecule type" value="Genomic_DNA"/>
</dbReference>
<dbReference type="STRING" id="1198449.ACAM_0398"/>
<evidence type="ECO:0000259" key="1">
    <source>
        <dbReference type="Pfam" id="PF03657"/>
    </source>
</evidence>
<sequence>MPVEEEGLSRYRLRPPTPSEERLVEGFFRSIGFRSNPYTDGMAVLDPGGRFKEVFYLPWGLRGAVERLPLHYSAGLNLGAIGERGFTPSLHLARELAPLCGAPVRCIKLTPRGEKLFLYAREVYGDSIASYTAGVALVAGANGQPLGWGVGLSRRGLLVVKPLRDLGWYLRRGG</sequence>
<dbReference type="RefSeq" id="WP_022541144.1">
    <property type="nucleotide sequence ID" value="NC_022521.1"/>
</dbReference>
<dbReference type="GO" id="GO:0003723">
    <property type="term" value="F:RNA binding"/>
    <property type="evidence" value="ECO:0007669"/>
    <property type="project" value="InterPro"/>
</dbReference>
<name>U3T8L2_9CREN</name>
<dbReference type="Pfam" id="PF17833">
    <property type="entry name" value="pre-PUA_NIP7"/>
    <property type="match status" value="1"/>
</dbReference>
<dbReference type="GeneID" id="17109885"/>
<evidence type="ECO:0000313" key="3">
    <source>
        <dbReference type="EMBL" id="BAN89867.1"/>
    </source>
</evidence>
<dbReference type="KEGG" id="acj:ACAM_0398"/>
<feature type="domain" description="60S ribosome subunit biogenesis protein NIP7 pre-PUA" evidence="2">
    <location>
        <begin position="13"/>
        <end position="90"/>
    </location>
</feature>
<keyword evidence="4" id="KW-1185">Reference proteome</keyword>
<dbReference type="InterPro" id="IPR040598">
    <property type="entry name" value="NIP7_N"/>
</dbReference>
<dbReference type="Pfam" id="PF03657">
    <property type="entry name" value="UPF0113"/>
    <property type="match status" value="1"/>
</dbReference>
<dbReference type="eggNOG" id="arCOG00993">
    <property type="taxonomic scope" value="Archaea"/>
</dbReference>
<gene>
    <name evidence="3" type="ORF">ACAM_0398</name>
</gene>
<proteinExistence type="predicted"/>
<dbReference type="InterPro" id="IPR005155">
    <property type="entry name" value="UPF0113_PUA"/>
</dbReference>
<dbReference type="AlphaFoldDB" id="U3T8L2"/>
<protein>
    <submittedName>
        <fullName evidence="3">Uncharacterized protein</fullName>
    </submittedName>
</protein>
<organism evidence="3 4">
    <name type="scientific">Aeropyrum camini SY1 = JCM 12091</name>
    <dbReference type="NCBI Taxonomy" id="1198449"/>
    <lineage>
        <taxon>Archaea</taxon>
        <taxon>Thermoproteota</taxon>
        <taxon>Thermoprotei</taxon>
        <taxon>Desulfurococcales</taxon>
        <taxon>Desulfurococcaceae</taxon>
        <taxon>Aeropyrum</taxon>
    </lineage>
</organism>
<dbReference type="Proteomes" id="UP000016887">
    <property type="component" value="Chromosome"/>
</dbReference>
<feature type="domain" description="UPF0113" evidence="1">
    <location>
        <begin position="106"/>
        <end position="172"/>
    </location>
</feature>
<dbReference type="Gene3D" id="2.30.130.10">
    <property type="entry name" value="PUA domain"/>
    <property type="match status" value="1"/>
</dbReference>